<feature type="domain" description="Polysaccharide pyruvyl transferase" evidence="1">
    <location>
        <begin position="13"/>
        <end position="289"/>
    </location>
</feature>
<dbReference type="AlphaFoldDB" id="A0A7H8Q6N0"/>
<dbReference type="InterPro" id="IPR019896">
    <property type="entry name" value="Polysacch_pyruvyl_Trfase_CsaB"/>
</dbReference>
<gene>
    <name evidence="2" type="primary">csaB</name>
    <name evidence="2" type="ORF">HF394_02710</name>
</gene>
<dbReference type="SUPFAM" id="SSF53756">
    <property type="entry name" value="UDP-Glycosyltransferase/glycogen phosphorylase"/>
    <property type="match status" value="1"/>
</dbReference>
<evidence type="ECO:0000313" key="2">
    <source>
        <dbReference type="EMBL" id="QKX49577.1"/>
    </source>
</evidence>
<dbReference type="PANTHER" id="PTHR36836:SF1">
    <property type="entry name" value="COLANIC ACID BIOSYNTHESIS PROTEIN WCAK"/>
    <property type="match status" value="1"/>
</dbReference>
<organism evidence="2 3">
    <name type="scientific">Planococcus glaciei</name>
    <dbReference type="NCBI Taxonomy" id="459472"/>
    <lineage>
        <taxon>Bacteria</taxon>
        <taxon>Bacillati</taxon>
        <taxon>Bacillota</taxon>
        <taxon>Bacilli</taxon>
        <taxon>Bacillales</taxon>
        <taxon>Caryophanaceae</taxon>
        <taxon>Planococcus</taxon>
    </lineage>
</organism>
<evidence type="ECO:0000259" key="1">
    <source>
        <dbReference type="Pfam" id="PF04230"/>
    </source>
</evidence>
<dbReference type="PANTHER" id="PTHR36836">
    <property type="entry name" value="COLANIC ACID BIOSYNTHESIS PROTEIN WCAK"/>
    <property type="match status" value="1"/>
</dbReference>
<accession>A0A7H8Q6N0</accession>
<evidence type="ECO:0000313" key="3">
    <source>
        <dbReference type="Proteomes" id="UP000509222"/>
    </source>
</evidence>
<dbReference type="NCBIfam" id="TIGR03609">
    <property type="entry name" value="S_layer_CsaB"/>
    <property type="match status" value="1"/>
</dbReference>
<reference evidence="3" key="1">
    <citation type="submission" date="2020-06" db="EMBL/GenBank/DDBJ databases">
        <title>Isolation of Planomicrobium glaciei.</title>
        <authorList>
            <person name="Malisova L."/>
            <person name="Safrankova R."/>
            <person name="Jakubu V."/>
            <person name="Spanelova P."/>
        </authorList>
    </citation>
    <scope>NUCLEOTIDE SEQUENCE [LARGE SCALE GENOMIC DNA]</scope>
    <source>
        <strain evidence="3">NRL-ATB46093</strain>
    </source>
</reference>
<dbReference type="Pfam" id="PF04230">
    <property type="entry name" value="PS_pyruv_trans"/>
    <property type="match status" value="1"/>
</dbReference>
<keyword evidence="3" id="KW-1185">Reference proteome</keyword>
<dbReference type="InterPro" id="IPR007345">
    <property type="entry name" value="Polysacch_pyruvyl_Trfase"/>
</dbReference>
<dbReference type="EMBL" id="CP051177">
    <property type="protein sequence ID" value="QKX49577.1"/>
    <property type="molecule type" value="Genomic_DNA"/>
</dbReference>
<protein>
    <submittedName>
        <fullName evidence="2">Polysaccharide pyruvyl transferase CsaB</fullName>
    </submittedName>
</protein>
<dbReference type="Proteomes" id="UP000509222">
    <property type="component" value="Chromosome"/>
</dbReference>
<name>A0A7H8Q6N0_9BACL</name>
<keyword evidence="2" id="KW-0808">Transferase</keyword>
<sequence>MRIVLSGYYGFDNVGDEAILYAIIQSLKEYYPEIGIVVLSNKPEKTARTYGVEAVNRWNVAEVAKAIKAADGLISGGGSLLQDETGRKSIPYYAGVMKIAQFLKKPVFVYAQGMGPVASRINRMIMKNTLQAAELLTVRDESSRQLLKDIGIKQPVQIVPDPVMGIDAAGFESAWMDHKQFTGRIISVSVRDWTDDLSYLKNVAAALDVLSEKGHNIVMVPMHGKHDWKTSKRVTDMMKEEVHTLPHDCSIEEKMAAIKASDVLLGMRLHALIFASTGMTPFAALSYDPKIDSFASIVNQPVIGNVSENNWTAEDIVAAIEKIFADYPDELKKLEERVAPLQKRAGDTAKQVIDLLLEPSAGSRQMISYSKVRNR</sequence>
<dbReference type="GO" id="GO:0016740">
    <property type="term" value="F:transferase activity"/>
    <property type="evidence" value="ECO:0007669"/>
    <property type="project" value="UniProtKB-KW"/>
</dbReference>
<proteinExistence type="predicted"/>